<dbReference type="GO" id="GO:0016790">
    <property type="term" value="F:thiolester hydrolase activity"/>
    <property type="evidence" value="ECO:0007669"/>
    <property type="project" value="InterPro"/>
</dbReference>
<evidence type="ECO:0000313" key="3">
    <source>
        <dbReference type="EMBL" id="MBC5581451.1"/>
    </source>
</evidence>
<keyword evidence="4" id="KW-1185">Reference proteome</keyword>
<dbReference type="CDD" id="cd00586">
    <property type="entry name" value="4HBT"/>
    <property type="match status" value="1"/>
</dbReference>
<dbReference type="Gene3D" id="3.10.129.10">
    <property type="entry name" value="Hotdog Thioesterase"/>
    <property type="match status" value="1"/>
</dbReference>
<dbReference type="SUPFAM" id="SSF54637">
    <property type="entry name" value="Thioesterase/thiol ester dehydrase-isomerase"/>
    <property type="match status" value="2"/>
</dbReference>
<comment type="caution">
    <text evidence="3">The sequence shown here is derived from an EMBL/GenBank/DDBJ whole genome shotgun (WGS) entry which is preliminary data.</text>
</comment>
<proteinExistence type="predicted"/>
<protein>
    <recommendedName>
        <fullName evidence="5">Acyl-ACP thioesterase</fullName>
    </recommendedName>
</protein>
<dbReference type="GO" id="GO:0006633">
    <property type="term" value="P:fatty acid biosynthetic process"/>
    <property type="evidence" value="ECO:0007669"/>
    <property type="project" value="InterPro"/>
</dbReference>
<dbReference type="Pfam" id="PF20791">
    <property type="entry name" value="Acyl-ACP_TE_C"/>
    <property type="match status" value="1"/>
</dbReference>
<feature type="domain" description="Acyl-ACP thioesterase-like C-terminal" evidence="2">
    <location>
        <begin position="160"/>
        <end position="212"/>
    </location>
</feature>
<organism evidence="3 4">
    <name type="scientific">Anaerofilum hominis</name>
    <dbReference type="NCBI Taxonomy" id="2763016"/>
    <lineage>
        <taxon>Bacteria</taxon>
        <taxon>Bacillati</taxon>
        <taxon>Bacillota</taxon>
        <taxon>Clostridia</taxon>
        <taxon>Eubacteriales</taxon>
        <taxon>Oscillospiraceae</taxon>
        <taxon>Anaerofilum</taxon>
    </lineage>
</organism>
<name>A0A923KW35_9FIRM</name>
<sequence length="244" mass="27208">MEIATYTKDILIEQTECDLKNRMTLGALLRRAQQAATGHCDAVGVTTSYLLGYHTAFLLVKASVETMRDLRPGEKLRIVTEPSAPAHAFYNRFTSFYGEDGALAAAVDSRWVLADTDSRRVLRRPPEGLVIPFFERVEKEQDVSVVRAQVQEDAGQATAVYSRVDLNGHLNNTYYGDILCDALPAEVWLGERGFRKAVLAYRVELPLGQTMALARGRADYHGAPCWYVEGVREGARCFEGNILF</sequence>
<accession>A0A923KW35</accession>
<evidence type="ECO:0008006" key="5">
    <source>
        <dbReference type="Google" id="ProtNLM"/>
    </source>
</evidence>
<dbReference type="RefSeq" id="WP_186887802.1">
    <property type="nucleotide sequence ID" value="NZ_JACONZ010000002.1"/>
</dbReference>
<evidence type="ECO:0000313" key="4">
    <source>
        <dbReference type="Proteomes" id="UP000659630"/>
    </source>
</evidence>
<dbReference type="EMBL" id="JACONZ010000002">
    <property type="protein sequence ID" value="MBC5581451.1"/>
    <property type="molecule type" value="Genomic_DNA"/>
</dbReference>
<dbReference type="InterPro" id="IPR002864">
    <property type="entry name" value="Acyl-ACP_thioesterase_NHD"/>
</dbReference>
<evidence type="ECO:0000259" key="1">
    <source>
        <dbReference type="Pfam" id="PF01643"/>
    </source>
</evidence>
<dbReference type="InterPro" id="IPR029069">
    <property type="entry name" value="HotDog_dom_sf"/>
</dbReference>
<dbReference type="Pfam" id="PF01643">
    <property type="entry name" value="Acyl-ACP_TE"/>
    <property type="match status" value="1"/>
</dbReference>
<feature type="domain" description="Acyl-ACP thioesterase N-terminal hotdog" evidence="1">
    <location>
        <begin position="5"/>
        <end position="127"/>
    </location>
</feature>
<dbReference type="InterPro" id="IPR049427">
    <property type="entry name" value="Acyl-ACP_TE_C"/>
</dbReference>
<reference evidence="3" key="1">
    <citation type="submission" date="2020-08" db="EMBL/GenBank/DDBJ databases">
        <title>Genome public.</title>
        <authorList>
            <person name="Liu C."/>
            <person name="Sun Q."/>
        </authorList>
    </citation>
    <scope>NUCLEOTIDE SEQUENCE</scope>
    <source>
        <strain evidence="3">BX8</strain>
    </source>
</reference>
<dbReference type="Proteomes" id="UP000659630">
    <property type="component" value="Unassembled WGS sequence"/>
</dbReference>
<gene>
    <name evidence="3" type="ORF">H8S23_07995</name>
</gene>
<evidence type="ECO:0000259" key="2">
    <source>
        <dbReference type="Pfam" id="PF20791"/>
    </source>
</evidence>
<dbReference type="AlphaFoldDB" id="A0A923KW35"/>